<gene>
    <name evidence="9" type="ORF">POJ06DRAFT_229177</name>
</gene>
<dbReference type="InterPro" id="IPR011701">
    <property type="entry name" value="MFS"/>
</dbReference>
<dbReference type="Pfam" id="PF07690">
    <property type="entry name" value="MFS_1"/>
    <property type="match status" value="1"/>
</dbReference>
<feature type="domain" description="Major facilitator superfamily (MFS) profile" evidence="8">
    <location>
        <begin position="85"/>
        <end position="514"/>
    </location>
</feature>
<evidence type="ECO:0000313" key="9">
    <source>
        <dbReference type="EMBL" id="KAJ8096551.1"/>
    </source>
</evidence>
<feature type="transmembrane region" description="Helical" evidence="7">
    <location>
        <begin position="328"/>
        <end position="350"/>
    </location>
</feature>
<dbReference type="InterPro" id="IPR020846">
    <property type="entry name" value="MFS_dom"/>
</dbReference>
<dbReference type="PANTHER" id="PTHR43791">
    <property type="entry name" value="PERMEASE-RELATED"/>
    <property type="match status" value="1"/>
</dbReference>
<keyword evidence="10" id="KW-1185">Reference proteome</keyword>
<dbReference type="PROSITE" id="PS50850">
    <property type="entry name" value="MFS"/>
    <property type="match status" value="1"/>
</dbReference>
<keyword evidence="5 7" id="KW-0472">Membrane</keyword>
<keyword evidence="2" id="KW-0813">Transport</keyword>
<comment type="caution">
    <text evidence="9">The sequence shown here is derived from an EMBL/GenBank/DDBJ whole genome shotgun (WGS) entry which is preliminary data.</text>
</comment>
<reference evidence="9" key="1">
    <citation type="submission" date="2023-03" db="EMBL/GenBank/DDBJ databases">
        <title>Near-Complete genome sequence of Lipomyces tetrasporous NRRL Y-64009, an oleaginous yeast capable of growing on lignocellulosic hydrolysates.</title>
        <authorList>
            <consortium name="Lawrence Berkeley National Laboratory"/>
            <person name="Jagtap S.S."/>
            <person name="Liu J.-J."/>
            <person name="Walukiewicz H.E."/>
            <person name="Pangilinan J."/>
            <person name="Lipzen A."/>
            <person name="Ahrendt S."/>
            <person name="Koriabine M."/>
            <person name="Cobaugh K."/>
            <person name="Salamov A."/>
            <person name="Yoshinaga Y."/>
            <person name="Ng V."/>
            <person name="Daum C."/>
            <person name="Grigoriev I.V."/>
            <person name="Slininger P.J."/>
            <person name="Dien B.S."/>
            <person name="Jin Y.-S."/>
            <person name="Rao C.V."/>
        </authorList>
    </citation>
    <scope>NUCLEOTIDE SEQUENCE</scope>
    <source>
        <strain evidence="9">NRRL Y-64009</strain>
    </source>
</reference>
<feature type="transmembrane region" description="Helical" evidence="7">
    <location>
        <begin position="455"/>
        <end position="475"/>
    </location>
</feature>
<dbReference type="PANTHER" id="PTHR43791:SF65">
    <property type="entry name" value="MAJOR FACILITATOR SUPERFAMILY (MFS) PROFILE DOMAIN-CONTAINING PROTEIN-RELATED"/>
    <property type="match status" value="1"/>
</dbReference>
<feature type="transmembrane region" description="Helical" evidence="7">
    <location>
        <begin position="362"/>
        <end position="382"/>
    </location>
</feature>
<dbReference type="InterPro" id="IPR036259">
    <property type="entry name" value="MFS_trans_sf"/>
</dbReference>
<feature type="transmembrane region" description="Helical" evidence="7">
    <location>
        <begin position="155"/>
        <end position="174"/>
    </location>
</feature>
<protein>
    <submittedName>
        <fullName evidence="9">Major facilitator superfamily domain-containing protein</fullName>
    </submittedName>
</protein>
<feature type="transmembrane region" description="Helical" evidence="7">
    <location>
        <begin position="127"/>
        <end position="148"/>
    </location>
</feature>
<name>A0AAD7VPC3_9ASCO</name>
<sequence length="548" mass="62610">MSDQSLYEEEALRRRVHDTNDDAEESLKPTTSLLGDTKEHYGSLTEDLVRNNDSDFDHKAEIEKSMSEGKPAWDPEEEEVIRRKLDYRLMTWVCAMFFSLQLVRNNIQNAISADFLIDANIPQNTYNLGQTIFLVFFIICEIPSQTLVRRFGAEIWLPIVMTLWAIISMFQIFIKESLFFLFTRAIIGACGGGFVPGMTFYLTSFYKANELSMRLSWIWATQAVTSVISALLASGFIQMGGSLRGWQWLFLLEGALTAVIGILSFFMLPSLRHKVVSRVFTAREAAILRVRVVQDDPSKRNQQERVKLGSGSLLKSLTAVIDTLTDRYLFPIFILGFVGFVPSQTASNYLTITLRQLGFTETVTNLLTIPYALINVCMTIGFSKLSDKFGVRWIFCLVSAIWVFTPQLLLEIIPDESSRWLRFALITIILGYPFYHPILFSWISANANNPDRRSLAFVVYSISVQFGNILAANVYRESDAPYYHRGNGVLIGLNVLSMVIILAIRQYYVVENRRRDKLWEQLGQDERDEYVKSSNGLGNRQLFFKLKL</sequence>
<evidence type="ECO:0000256" key="7">
    <source>
        <dbReference type="SAM" id="Phobius"/>
    </source>
</evidence>
<feature type="transmembrane region" description="Helical" evidence="7">
    <location>
        <begin position="421"/>
        <end position="443"/>
    </location>
</feature>
<keyword evidence="4 7" id="KW-1133">Transmembrane helix</keyword>
<dbReference type="GO" id="GO:0022857">
    <property type="term" value="F:transmembrane transporter activity"/>
    <property type="evidence" value="ECO:0007669"/>
    <property type="project" value="InterPro"/>
</dbReference>
<evidence type="ECO:0000259" key="8">
    <source>
        <dbReference type="PROSITE" id="PS50850"/>
    </source>
</evidence>
<dbReference type="AlphaFoldDB" id="A0AAD7VPC3"/>
<dbReference type="GO" id="GO:0016020">
    <property type="term" value="C:membrane"/>
    <property type="evidence" value="ECO:0007669"/>
    <property type="project" value="UniProtKB-SubCell"/>
</dbReference>
<evidence type="ECO:0000313" key="10">
    <source>
        <dbReference type="Proteomes" id="UP001217417"/>
    </source>
</evidence>
<dbReference type="GeneID" id="80880941"/>
<feature type="transmembrane region" description="Helical" evidence="7">
    <location>
        <begin position="89"/>
        <end position="107"/>
    </location>
</feature>
<evidence type="ECO:0000256" key="3">
    <source>
        <dbReference type="ARBA" id="ARBA00022692"/>
    </source>
</evidence>
<keyword evidence="3 7" id="KW-0812">Transmembrane</keyword>
<proteinExistence type="predicted"/>
<dbReference type="FunFam" id="1.20.1250.20:FF:000106">
    <property type="entry name" value="MFS transporter, putative"/>
    <property type="match status" value="1"/>
</dbReference>
<evidence type="ECO:0000256" key="4">
    <source>
        <dbReference type="ARBA" id="ARBA00022989"/>
    </source>
</evidence>
<dbReference type="Gene3D" id="1.20.1250.20">
    <property type="entry name" value="MFS general substrate transporter like domains"/>
    <property type="match status" value="2"/>
</dbReference>
<feature type="transmembrane region" description="Helical" evidence="7">
    <location>
        <begin position="487"/>
        <end position="508"/>
    </location>
</feature>
<evidence type="ECO:0000256" key="6">
    <source>
        <dbReference type="SAM" id="MobiDB-lite"/>
    </source>
</evidence>
<organism evidence="9 10">
    <name type="scientific">Lipomyces tetrasporus</name>
    <dbReference type="NCBI Taxonomy" id="54092"/>
    <lineage>
        <taxon>Eukaryota</taxon>
        <taxon>Fungi</taxon>
        <taxon>Dikarya</taxon>
        <taxon>Ascomycota</taxon>
        <taxon>Saccharomycotina</taxon>
        <taxon>Lipomycetes</taxon>
        <taxon>Lipomycetales</taxon>
        <taxon>Lipomycetaceae</taxon>
        <taxon>Lipomyces</taxon>
    </lineage>
</organism>
<dbReference type="Proteomes" id="UP001217417">
    <property type="component" value="Unassembled WGS sequence"/>
</dbReference>
<feature type="transmembrane region" description="Helical" evidence="7">
    <location>
        <begin position="248"/>
        <end position="268"/>
    </location>
</feature>
<dbReference type="RefSeq" id="XP_056040001.1">
    <property type="nucleotide sequence ID" value="XM_056185775.1"/>
</dbReference>
<feature type="region of interest" description="Disordered" evidence="6">
    <location>
        <begin position="1"/>
        <end position="39"/>
    </location>
</feature>
<feature type="transmembrane region" description="Helical" evidence="7">
    <location>
        <begin position="180"/>
        <end position="203"/>
    </location>
</feature>
<evidence type="ECO:0000256" key="1">
    <source>
        <dbReference type="ARBA" id="ARBA00004141"/>
    </source>
</evidence>
<dbReference type="EMBL" id="JARPMG010000014">
    <property type="protein sequence ID" value="KAJ8096551.1"/>
    <property type="molecule type" value="Genomic_DNA"/>
</dbReference>
<comment type="subcellular location">
    <subcellularLocation>
        <location evidence="1">Membrane</location>
        <topology evidence="1">Multi-pass membrane protein</topology>
    </subcellularLocation>
</comment>
<feature type="compositionally biased region" description="Basic and acidic residues" evidence="6">
    <location>
        <begin position="10"/>
        <end position="20"/>
    </location>
</feature>
<feature type="transmembrane region" description="Helical" evidence="7">
    <location>
        <begin position="389"/>
        <end position="409"/>
    </location>
</feature>
<accession>A0AAD7VPC3</accession>
<evidence type="ECO:0000256" key="2">
    <source>
        <dbReference type="ARBA" id="ARBA00022448"/>
    </source>
</evidence>
<evidence type="ECO:0000256" key="5">
    <source>
        <dbReference type="ARBA" id="ARBA00023136"/>
    </source>
</evidence>
<dbReference type="SUPFAM" id="SSF103473">
    <property type="entry name" value="MFS general substrate transporter"/>
    <property type="match status" value="1"/>
</dbReference>
<feature type="transmembrane region" description="Helical" evidence="7">
    <location>
        <begin position="215"/>
        <end position="236"/>
    </location>
</feature>